<evidence type="ECO:0000313" key="7">
    <source>
        <dbReference type="Proteomes" id="UP000325440"/>
    </source>
</evidence>
<feature type="signal peptide" evidence="4">
    <location>
        <begin position="1"/>
        <end position="23"/>
    </location>
</feature>
<dbReference type="AlphaFoldDB" id="A0A5E4NKF8"/>
<comment type="similarity">
    <text evidence="3">Belongs to the serpin family.</text>
</comment>
<evidence type="ECO:0000256" key="2">
    <source>
        <dbReference type="ARBA" id="ARBA00022900"/>
    </source>
</evidence>
<feature type="domain" description="Serpin" evidence="5">
    <location>
        <begin position="67"/>
        <end position="436"/>
    </location>
</feature>
<dbReference type="Gene3D" id="3.30.497.10">
    <property type="entry name" value="Antithrombin, subunit I, domain 2"/>
    <property type="match status" value="1"/>
</dbReference>
<dbReference type="Proteomes" id="UP000325440">
    <property type="component" value="Unassembled WGS sequence"/>
</dbReference>
<dbReference type="InterPro" id="IPR023795">
    <property type="entry name" value="Serpin_CS"/>
</dbReference>
<dbReference type="InterPro" id="IPR000215">
    <property type="entry name" value="Serpin_fam"/>
</dbReference>
<gene>
    <name evidence="6" type="ORF">CINCED_3A010028</name>
</gene>
<dbReference type="InterPro" id="IPR042178">
    <property type="entry name" value="Serpin_sf_1"/>
</dbReference>
<keyword evidence="7" id="KW-1185">Reference proteome</keyword>
<evidence type="ECO:0000256" key="3">
    <source>
        <dbReference type="RuleBase" id="RU000411"/>
    </source>
</evidence>
<dbReference type="InterPro" id="IPR042185">
    <property type="entry name" value="Serpin_sf_2"/>
</dbReference>
<dbReference type="SUPFAM" id="SSF56574">
    <property type="entry name" value="Serpins"/>
    <property type="match status" value="1"/>
</dbReference>
<dbReference type="PANTHER" id="PTHR11461">
    <property type="entry name" value="SERINE PROTEASE INHIBITOR, SERPIN"/>
    <property type="match status" value="1"/>
</dbReference>
<accession>A0A5E4NKF8</accession>
<dbReference type="PANTHER" id="PTHR11461:SF278">
    <property type="entry name" value="SERINE PROTEASE INHIBITOR 88EA"/>
    <property type="match status" value="1"/>
</dbReference>
<keyword evidence="1" id="KW-0646">Protease inhibitor</keyword>
<evidence type="ECO:0000256" key="4">
    <source>
        <dbReference type="SAM" id="SignalP"/>
    </source>
</evidence>
<dbReference type="PROSITE" id="PS00284">
    <property type="entry name" value="SERPIN"/>
    <property type="match status" value="1"/>
</dbReference>
<dbReference type="InterPro" id="IPR023796">
    <property type="entry name" value="Serpin_dom"/>
</dbReference>
<organism evidence="6 7">
    <name type="scientific">Cinara cedri</name>
    <dbReference type="NCBI Taxonomy" id="506608"/>
    <lineage>
        <taxon>Eukaryota</taxon>
        <taxon>Metazoa</taxon>
        <taxon>Ecdysozoa</taxon>
        <taxon>Arthropoda</taxon>
        <taxon>Hexapoda</taxon>
        <taxon>Insecta</taxon>
        <taxon>Pterygota</taxon>
        <taxon>Neoptera</taxon>
        <taxon>Paraneoptera</taxon>
        <taxon>Hemiptera</taxon>
        <taxon>Sternorrhyncha</taxon>
        <taxon>Aphidomorpha</taxon>
        <taxon>Aphidoidea</taxon>
        <taxon>Aphididae</taxon>
        <taxon>Lachninae</taxon>
        <taxon>Cinara</taxon>
    </lineage>
</organism>
<reference evidence="6 7" key="1">
    <citation type="submission" date="2019-08" db="EMBL/GenBank/DDBJ databases">
        <authorList>
            <person name="Alioto T."/>
            <person name="Alioto T."/>
            <person name="Gomez Garrido J."/>
        </authorList>
    </citation>
    <scope>NUCLEOTIDE SEQUENCE [LARGE SCALE GENOMIC DNA]</scope>
</reference>
<keyword evidence="4" id="KW-0732">Signal</keyword>
<dbReference type="CDD" id="cd19594">
    <property type="entry name" value="serpin_crustaceans_chelicerates_insects"/>
    <property type="match status" value="1"/>
</dbReference>
<proteinExistence type="inferred from homology"/>
<dbReference type="SMART" id="SM00093">
    <property type="entry name" value="SERPIN"/>
    <property type="match status" value="1"/>
</dbReference>
<keyword evidence="2" id="KW-0722">Serine protease inhibitor</keyword>
<evidence type="ECO:0000259" key="5">
    <source>
        <dbReference type="SMART" id="SM00093"/>
    </source>
</evidence>
<sequence>MFWWCKCVVASLAMVLLTGTGTARSAAVQPVPATQAQKCVPPGPGLSLNDFLSGKFYLFERQQAFSIKLLQTAVAASPKQNLIFSPHSIYTAVLIAYFLSGNRTEESLKGFLNLPADQSKLSVMQAYRMEKLFHSMRAVNTSSDYEFSSVDRLFVSQRLPLQKCVADVFKNEVHKMDFVVDPELARLYINNWVANQTNGHIKDLVPSSQISYNTRLVLANAAYFKGLWSSKFSSESTKEEVFYTSPTENAYVPMMWQSGMFNLLSSDELGAHVLELPYKGGDVSLFIILPPFNKQRGISLLTKRLNTEILQNIVSSGDWRSRSVEVSLPKFSVEQTMSNLVPILEQMGIGDLFKSTADLSALTGSPNGVTMDEAVHKAKISVDEEGTIAAAATAFISSRSSRPAEPFKFRCNHPFVYFLFDKITGAVLFMGVYNSPKSN</sequence>
<dbReference type="GO" id="GO:0004867">
    <property type="term" value="F:serine-type endopeptidase inhibitor activity"/>
    <property type="evidence" value="ECO:0007669"/>
    <property type="project" value="UniProtKB-KW"/>
</dbReference>
<dbReference type="InterPro" id="IPR036186">
    <property type="entry name" value="Serpin_sf"/>
</dbReference>
<dbReference type="EMBL" id="CABPRJ010002371">
    <property type="protein sequence ID" value="VVC43690.1"/>
    <property type="molecule type" value="Genomic_DNA"/>
</dbReference>
<name>A0A5E4NKF8_9HEMI</name>
<dbReference type="GO" id="GO:0005615">
    <property type="term" value="C:extracellular space"/>
    <property type="evidence" value="ECO:0007669"/>
    <property type="project" value="InterPro"/>
</dbReference>
<evidence type="ECO:0000256" key="1">
    <source>
        <dbReference type="ARBA" id="ARBA00022690"/>
    </source>
</evidence>
<dbReference type="OrthoDB" id="671595at2759"/>
<dbReference type="Gene3D" id="2.30.39.10">
    <property type="entry name" value="Alpha-1-antitrypsin, domain 1"/>
    <property type="match status" value="2"/>
</dbReference>
<protein>
    <submittedName>
        <fullName evidence="6">Serpin domain,Serpin, conserved site</fullName>
    </submittedName>
</protein>
<dbReference type="Pfam" id="PF00079">
    <property type="entry name" value="Serpin"/>
    <property type="match status" value="1"/>
</dbReference>
<feature type="chain" id="PRO_5022776592" evidence="4">
    <location>
        <begin position="24"/>
        <end position="439"/>
    </location>
</feature>
<evidence type="ECO:0000313" key="6">
    <source>
        <dbReference type="EMBL" id="VVC43690.1"/>
    </source>
</evidence>